<name>A0A9P8ZWB0_9PEZI</name>
<dbReference type="Proteomes" id="UP000758603">
    <property type="component" value="Unassembled WGS sequence"/>
</dbReference>
<protein>
    <submittedName>
        <fullName evidence="1">Uncharacterized protein</fullName>
    </submittedName>
</protein>
<accession>A0A9P8ZWB0</accession>
<dbReference type="RefSeq" id="XP_045957064.1">
    <property type="nucleotide sequence ID" value="XM_046100165.1"/>
</dbReference>
<dbReference type="GeneID" id="70129057"/>
<evidence type="ECO:0000313" key="1">
    <source>
        <dbReference type="EMBL" id="KAH6652787.1"/>
    </source>
</evidence>
<sequence>MEMDLRAKLANLESECMSYMKLHTLRRQDICLALSKADEAHDLAEIHDLGANLVTRYERLGDFCVERLKRDFGRDAKHERNAYAESADKSWSLDAASEAGSVDIDSTASQVGGIGANSMAIESTLKNKDGEKKDLTVSFEEPRVRMQNGDEKVVGLRRSPDLRTKTGQSFEDWQNLM</sequence>
<proteinExistence type="predicted"/>
<gene>
    <name evidence="1" type="ORF">BKA67DRAFT_536507</name>
</gene>
<keyword evidence="2" id="KW-1185">Reference proteome</keyword>
<dbReference type="AlphaFoldDB" id="A0A9P8ZWB0"/>
<comment type="caution">
    <text evidence="1">The sequence shown here is derived from an EMBL/GenBank/DDBJ whole genome shotgun (WGS) entry which is preliminary data.</text>
</comment>
<organism evidence="1 2">
    <name type="scientific">Truncatella angustata</name>
    <dbReference type="NCBI Taxonomy" id="152316"/>
    <lineage>
        <taxon>Eukaryota</taxon>
        <taxon>Fungi</taxon>
        <taxon>Dikarya</taxon>
        <taxon>Ascomycota</taxon>
        <taxon>Pezizomycotina</taxon>
        <taxon>Sordariomycetes</taxon>
        <taxon>Xylariomycetidae</taxon>
        <taxon>Amphisphaeriales</taxon>
        <taxon>Sporocadaceae</taxon>
        <taxon>Truncatella</taxon>
    </lineage>
</organism>
<dbReference type="EMBL" id="JAGPXC010000005">
    <property type="protein sequence ID" value="KAH6652787.1"/>
    <property type="molecule type" value="Genomic_DNA"/>
</dbReference>
<evidence type="ECO:0000313" key="2">
    <source>
        <dbReference type="Proteomes" id="UP000758603"/>
    </source>
</evidence>
<reference evidence="1" key="1">
    <citation type="journal article" date="2021" name="Nat. Commun.">
        <title>Genetic determinants of endophytism in the Arabidopsis root mycobiome.</title>
        <authorList>
            <person name="Mesny F."/>
            <person name="Miyauchi S."/>
            <person name="Thiergart T."/>
            <person name="Pickel B."/>
            <person name="Atanasova L."/>
            <person name="Karlsson M."/>
            <person name="Huettel B."/>
            <person name="Barry K.W."/>
            <person name="Haridas S."/>
            <person name="Chen C."/>
            <person name="Bauer D."/>
            <person name="Andreopoulos W."/>
            <person name="Pangilinan J."/>
            <person name="LaButti K."/>
            <person name="Riley R."/>
            <person name="Lipzen A."/>
            <person name="Clum A."/>
            <person name="Drula E."/>
            <person name="Henrissat B."/>
            <person name="Kohler A."/>
            <person name="Grigoriev I.V."/>
            <person name="Martin F.M."/>
            <person name="Hacquard S."/>
        </authorList>
    </citation>
    <scope>NUCLEOTIDE SEQUENCE</scope>
    <source>
        <strain evidence="1">MPI-SDFR-AT-0073</strain>
    </source>
</reference>